<accession>F8WYA8</accession>
<keyword evidence="2" id="KW-1185">Reference proteome</keyword>
<reference evidence="1 2" key="1">
    <citation type="submission" date="2011-04" db="EMBL/GenBank/DDBJ databases">
        <title>The Genome Sequence of Dysgonomonas mossii DSM 22836.</title>
        <authorList>
            <consortium name="The Broad Institute Genome Sequencing Platform"/>
            <person name="Earl A."/>
            <person name="Ward D."/>
            <person name="Feldgarden M."/>
            <person name="Gevers D."/>
            <person name="Pudlo N."/>
            <person name="Martens E."/>
            <person name="Allen-Vercoe E."/>
            <person name="Young S.K."/>
            <person name="Zeng Q."/>
            <person name="Gargeya S."/>
            <person name="Fitzgerald M."/>
            <person name="Haas B."/>
            <person name="Abouelleil A."/>
            <person name="Alvarado L."/>
            <person name="Arachchi H.M."/>
            <person name="Berlin A."/>
            <person name="Brown A."/>
            <person name="Chapman S.B."/>
            <person name="Chen Z."/>
            <person name="Dunbar C."/>
            <person name="Freedman E."/>
            <person name="Gearin G."/>
            <person name="Gellesch M."/>
            <person name="Goldberg J."/>
            <person name="Griggs A."/>
            <person name="Gujja S."/>
            <person name="Heiman D."/>
            <person name="Howarth C."/>
            <person name="Larson L."/>
            <person name="Lui A."/>
            <person name="MacDonald P.J.P."/>
            <person name="Mehta T."/>
            <person name="Montmayeur A."/>
            <person name="Murphy C."/>
            <person name="Neiman D."/>
            <person name="Pearson M."/>
            <person name="Priest M."/>
            <person name="Roberts A."/>
            <person name="Saif S."/>
            <person name="Shea T."/>
            <person name="Shenoy N."/>
            <person name="Sisk P."/>
            <person name="Stolte C."/>
            <person name="Sykes S."/>
            <person name="Yandava C."/>
            <person name="Wortman J."/>
            <person name="Nusbaum C."/>
            <person name="Birren B."/>
        </authorList>
    </citation>
    <scope>NUCLEOTIDE SEQUENCE [LARGE SCALE GENOMIC DNA]</scope>
    <source>
        <strain evidence="1 2">DSM 22836</strain>
    </source>
</reference>
<dbReference type="Gene3D" id="3.90.550.10">
    <property type="entry name" value="Spore Coat Polysaccharide Biosynthesis Protein SpsA, Chain A"/>
    <property type="match status" value="1"/>
</dbReference>
<protein>
    <recommendedName>
        <fullName evidence="3">Glycosyltransferase 2-like domain-containing protein</fullName>
    </recommendedName>
</protein>
<dbReference type="InterPro" id="IPR029044">
    <property type="entry name" value="Nucleotide-diphossugar_trans"/>
</dbReference>
<organism evidence="1 2">
    <name type="scientific">Dysgonomonas mossii DSM 22836</name>
    <dbReference type="NCBI Taxonomy" id="742767"/>
    <lineage>
        <taxon>Bacteria</taxon>
        <taxon>Pseudomonadati</taxon>
        <taxon>Bacteroidota</taxon>
        <taxon>Bacteroidia</taxon>
        <taxon>Bacteroidales</taxon>
        <taxon>Dysgonomonadaceae</taxon>
        <taxon>Dysgonomonas</taxon>
    </lineage>
</organism>
<proteinExistence type="predicted"/>
<evidence type="ECO:0000313" key="2">
    <source>
        <dbReference type="Proteomes" id="UP000006420"/>
    </source>
</evidence>
<gene>
    <name evidence="1" type="ORF">HMPREF9456_01269</name>
</gene>
<comment type="caution">
    <text evidence="1">The sequence shown here is derived from an EMBL/GenBank/DDBJ whole genome shotgun (WGS) entry which is preliminary data.</text>
</comment>
<evidence type="ECO:0000313" key="1">
    <source>
        <dbReference type="EMBL" id="EGK04241.1"/>
    </source>
</evidence>
<dbReference type="GeneID" id="78081927"/>
<dbReference type="CDD" id="cd00761">
    <property type="entry name" value="Glyco_tranf_GTA_type"/>
    <property type="match status" value="1"/>
</dbReference>
<dbReference type="AlphaFoldDB" id="F8WYA8"/>
<dbReference type="EMBL" id="ADLW01000004">
    <property type="protein sequence ID" value="EGK04241.1"/>
    <property type="molecule type" value="Genomic_DNA"/>
</dbReference>
<dbReference type="eggNOG" id="COG0463">
    <property type="taxonomic scope" value="Bacteria"/>
</dbReference>
<dbReference type="OrthoDB" id="5465469at2"/>
<dbReference type="STRING" id="742767.HMPREF9456_01269"/>
<dbReference type="HOGENOM" id="CLU_076555_0_1_10"/>
<sequence length="262" mass="30019">MGNKKIIGSLTSYPARITTVHRVIETILNQSVPLDKVILYLADEQFPDRKLPQTLTDLAKNGIFEVRWWASDIKSFKKLIPALKEFPDDNIVTFDDDILYPPNIIERLIKKHHKYPDAICGCRIRLITTKDGDVGEYKTWKRCKKWRLFLYGGKPKFRNLATTGGGTLFPPHSLHPDVFRDDIFMNLCPTTDDLWFCAMAILNGTKTAPAGSSERITVIEESQTEALMYDNTQGKKLNDKNMKNIMDAYPEVKTRLINPNKK</sequence>
<dbReference type="RefSeq" id="WP_006842640.1">
    <property type="nucleotide sequence ID" value="NZ_AQWJ01000002.1"/>
</dbReference>
<evidence type="ECO:0008006" key="3">
    <source>
        <dbReference type="Google" id="ProtNLM"/>
    </source>
</evidence>
<name>F8WYA8_9BACT</name>
<dbReference type="SUPFAM" id="SSF53448">
    <property type="entry name" value="Nucleotide-diphospho-sugar transferases"/>
    <property type="match status" value="1"/>
</dbReference>
<dbReference type="Proteomes" id="UP000006420">
    <property type="component" value="Unassembled WGS sequence"/>
</dbReference>